<reference evidence="2" key="1">
    <citation type="submission" date="2022-11" db="UniProtKB">
        <authorList>
            <consortium name="WormBaseParasite"/>
        </authorList>
    </citation>
    <scope>IDENTIFICATION</scope>
</reference>
<sequence length="143" mass="16708">MNIGDKYKGMLTSNGKEDRLLPKQYATEQASEEPMNPILTKALKAWEYSFFKHKEYNKLIPSAVMNCIIEEESGRPDNTSKIPDAVVISYQILGMIKRNGIIPTDIEQKPSPMSYFEFIQYHLYQRNIKDHEKWSIFCIYGMF</sequence>
<protein>
    <submittedName>
        <fullName evidence="2">Uncharacterized protein</fullName>
    </submittedName>
</protein>
<dbReference type="WBParaSite" id="ACRNAN_Path_1516.g5901.t1">
    <property type="protein sequence ID" value="ACRNAN_Path_1516.g5901.t1"/>
    <property type="gene ID" value="ACRNAN_Path_1516.g5901"/>
</dbReference>
<keyword evidence="1" id="KW-1185">Reference proteome</keyword>
<evidence type="ECO:0000313" key="2">
    <source>
        <dbReference type="WBParaSite" id="ACRNAN_Path_1516.g5901.t1"/>
    </source>
</evidence>
<accession>A0A914C1J4</accession>
<proteinExistence type="predicted"/>
<evidence type="ECO:0000313" key="1">
    <source>
        <dbReference type="Proteomes" id="UP000887540"/>
    </source>
</evidence>
<name>A0A914C1J4_9BILA</name>
<dbReference type="Proteomes" id="UP000887540">
    <property type="component" value="Unplaced"/>
</dbReference>
<organism evidence="1 2">
    <name type="scientific">Acrobeloides nanus</name>
    <dbReference type="NCBI Taxonomy" id="290746"/>
    <lineage>
        <taxon>Eukaryota</taxon>
        <taxon>Metazoa</taxon>
        <taxon>Ecdysozoa</taxon>
        <taxon>Nematoda</taxon>
        <taxon>Chromadorea</taxon>
        <taxon>Rhabditida</taxon>
        <taxon>Tylenchina</taxon>
        <taxon>Cephalobomorpha</taxon>
        <taxon>Cephaloboidea</taxon>
        <taxon>Cephalobidae</taxon>
        <taxon>Acrobeloides</taxon>
    </lineage>
</organism>
<dbReference type="AlphaFoldDB" id="A0A914C1J4"/>